<dbReference type="OrthoDB" id="8451754at2"/>
<keyword evidence="2" id="KW-1185">Reference proteome</keyword>
<dbReference type="RefSeq" id="WP_095492737.1">
    <property type="nucleotide sequence ID" value="NZ_NPKJ01000040.1"/>
</dbReference>
<dbReference type="AlphaFoldDB" id="A0A271LNQ9"/>
<evidence type="ECO:0000313" key="2">
    <source>
        <dbReference type="Proteomes" id="UP000216442"/>
    </source>
</evidence>
<dbReference type="Proteomes" id="UP000216442">
    <property type="component" value="Unassembled WGS sequence"/>
</dbReference>
<comment type="caution">
    <text evidence="1">The sequence shown here is derived from an EMBL/GenBank/DDBJ whole genome shotgun (WGS) entry which is preliminary data.</text>
</comment>
<evidence type="ECO:0000313" key="1">
    <source>
        <dbReference type="EMBL" id="PAQ09719.1"/>
    </source>
</evidence>
<sequence length="149" mass="16753">MTVTTRFLVELKSAAEAAKVAEGRFRREAAVRIAALEQERAFAFRRLNLMQAIAEAMASAESEEIAVASAFATLRTRLGWNSDSEARSEVIARFGQVVLAIFRASDKEESANDIPEALAGFERWYAETRGSPFWLVFERQMQDTPRVDF</sequence>
<protein>
    <submittedName>
        <fullName evidence="1">Uncharacterized protein</fullName>
    </submittedName>
</protein>
<name>A0A271LNQ9_9HYPH</name>
<proteinExistence type="predicted"/>
<organism evidence="1 2">
    <name type="scientific">Mesorhizobium temperatum</name>
    <dbReference type="NCBI Taxonomy" id="241416"/>
    <lineage>
        <taxon>Bacteria</taxon>
        <taxon>Pseudomonadati</taxon>
        <taxon>Pseudomonadota</taxon>
        <taxon>Alphaproteobacteria</taxon>
        <taxon>Hyphomicrobiales</taxon>
        <taxon>Phyllobacteriaceae</taxon>
        <taxon>Mesorhizobium</taxon>
    </lineage>
</organism>
<dbReference type="EMBL" id="NPKJ01000040">
    <property type="protein sequence ID" value="PAQ09719.1"/>
    <property type="molecule type" value="Genomic_DNA"/>
</dbReference>
<reference evidence="1 2" key="1">
    <citation type="submission" date="2017-08" db="EMBL/GenBank/DDBJ databases">
        <title>Mesorhizobium wenxinae sp. nov., a novel rhizobial species isolated from root nodules of chickpea (Cicer arietinum L.).</title>
        <authorList>
            <person name="Zhang J."/>
        </authorList>
    </citation>
    <scope>NUCLEOTIDE SEQUENCE [LARGE SCALE GENOMIC DNA]</scope>
    <source>
        <strain evidence="1 2">SDW018</strain>
    </source>
</reference>
<accession>A0A271LNQ9</accession>
<gene>
    <name evidence="1" type="ORF">CIT26_11805</name>
</gene>